<reference evidence="8" key="4">
    <citation type="submission" date="2019-03" db="UniProtKB">
        <authorList>
            <consortium name="EnsemblPlants"/>
        </authorList>
    </citation>
    <scope>IDENTIFICATION</scope>
</reference>
<dbReference type="InterPro" id="IPR001002">
    <property type="entry name" value="Chitin-bd_1"/>
</dbReference>
<dbReference type="Gramene" id="AET2Gv21298000.1">
    <property type="protein sequence ID" value="AET2Gv21298000.1"/>
    <property type="gene ID" value="AET2Gv21298000"/>
</dbReference>
<reference evidence="9" key="1">
    <citation type="journal article" date="2014" name="Science">
        <title>Ancient hybridizations among the ancestral genomes of bread wheat.</title>
        <authorList>
            <consortium name="International Wheat Genome Sequencing Consortium,"/>
            <person name="Marcussen T."/>
            <person name="Sandve S.R."/>
            <person name="Heier L."/>
            <person name="Spannagl M."/>
            <person name="Pfeifer M."/>
            <person name="Jakobsen K.S."/>
            <person name="Wulff B.B."/>
            <person name="Steuernagel B."/>
            <person name="Mayer K.F."/>
            <person name="Olsen O.A."/>
        </authorList>
    </citation>
    <scope>NUCLEOTIDE SEQUENCE [LARGE SCALE GENOMIC DNA]</scope>
    <source>
        <strain evidence="9">cv. AL8/78</strain>
    </source>
</reference>
<dbReference type="GO" id="GO:0004568">
    <property type="term" value="F:chitinase activity"/>
    <property type="evidence" value="ECO:0007669"/>
    <property type="project" value="InterPro"/>
</dbReference>
<evidence type="ECO:0000256" key="3">
    <source>
        <dbReference type="ARBA" id="ARBA00023157"/>
    </source>
</evidence>
<feature type="disulfide bond" evidence="5">
    <location>
        <begin position="67"/>
        <end position="71"/>
    </location>
</feature>
<dbReference type="PANTHER" id="PTHR22595:SF140">
    <property type="entry name" value="CHITINASE 2"/>
    <property type="match status" value="1"/>
</dbReference>
<dbReference type="GO" id="GO:0050832">
    <property type="term" value="P:defense response to fungus"/>
    <property type="evidence" value="ECO:0007669"/>
    <property type="project" value="TreeGrafter"/>
</dbReference>
<keyword evidence="1 5" id="KW-0147">Chitin-binding</keyword>
<dbReference type="CDD" id="cd00035">
    <property type="entry name" value="ChtBD1"/>
    <property type="match status" value="1"/>
</dbReference>
<dbReference type="GO" id="GO:0016998">
    <property type="term" value="P:cell wall macromolecule catabolic process"/>
    <property type="evidence" value="ECO:0007669"/>
    <property type="project" value="InterPro"/>
</dbReference>
<dbReference type="InterPro" id="IPR000726">
    <property type="entry name" value="Glyco_hydro_19_cat"/>
</dbReference>
<dbReference type="PROSITE" id="PS00026">
    <property type="entry name" value="CHIT_BIND_I_1"/>
    <property type="match status" value="1"/>
</dbReference>
<name>A0A453DLL5_AEGTS</name>
<reference evidence="8" key="5">
    <citation type="journal article" date="2021" name="G3 (Bethesda)">
        <title>Aegilops tauschii genome assembly Aet v5.0 features greater sequence contiguity and improved annotation.</title>
        <authorList>
            <person name="Wang L."/>
            <person name="Zhu T."/>
            <person name="Rodriguez J.C."/>
            <person name="Deal K.R."/>
            <person name="Dubcovsky J."/>
            <person name="McGuire P.E."/>
            <person name="Lux T."/>
            <person name="Spannagl M."/>
            <person name="Mayer K.F.X."/>
            <person name="Baldrich P."/>
            <person name="Meyers B.C."/>
            <person name="Huo N."/>
            <person name="Gu Y.Q."/>
            <person name="Zhou H."/>
            <person name="Devos K.M."/>
            <person name="Bennetzen J.L."/>
            <person name="Unver T."/>
            <person name="Budak H."/>
            <person name="Gulick P.J."/>
            <person name="Galiba G."/>
            <person name="Kalapos B."/>
            <person name="Nelson D.R."/>
            <person name="Li P."/>
            <person name="You F.M."/>
            <person name="Luo M.C."/>
            <person name="Dvorak J."/>
        </authorList>
    </citation>
    <scope>NUCLEOTIDE SEQUENCE [LARGE SCALE GENOMIC DNA]</scope>
    <source>
        <strain evidence="8">cv. AL8/78</strain>
    </source>
</reference>
<evidence type="ECO:0000256" key="4">
    <source>
        <dbReference type="ARBA" id="ARBA00023295"/>
    </source>
</evidence>
<dbReference type="PRINTS" id="PR00451">
    <property type="entry name" value="CHITINBINDNG"/>
</dbReference>
<keyword evidence="2" id="KW-0378">Hydrolase</keyword>
<keyword evidence="9" id="KW-1185">Reference proteome</keyword>
<dbReference type="Pfam" id="PF00182">
    <property type="entry name" value="Glyco_hydro_19"/>
    <property type="match status" value="1"/>
</dbReference>
<dbReference type="InterPro" id="IPR036861">
    <property type="entry name" value="Endochitinase-like_sf"/>
</dbReference>
<dbReference type="AlphaFoldDB" id="A0A453DLL5"/>
<organism evidence="8 9">
    <name type="scientific">Aegilops tauschii subsp. strangulata</name>
    <name type="common">Goatgrass</name>
    <dbReference type="NCBI Taxonomy" id="200361"/>
    <lineage>
        <taxon>Eukaryota</taxon>
        <taxon>Viridiplantae</taxon>
        <taxon>Streptophyta</taxon>
        <taxon>Embryophyta</taxon>
        <taxon>Tracheophyta</taxon>
        <taxon>Spermatophyta</taxon>
        <taxon>Magnoliopsida</taxon>
        <taxon>Liliopsida</taxon>
        <taxon>Poales</taxon>
        <taxon>Poaceae</taxon>
        <taxon>BOP clade</taxon>
        <taxon>Pooideae</taxon>
        <taxon>Triticodae</taxon>
        <taxon>Triticeae</taxon>
        <taxon>Triticinae</taxon>
        <taxon>Aegilops</taxon>
    </lineage>
</organism>
<feature type="domain" description="Chitin-binding type-1" evidence="7">
    <location>
        <begin position="32"/>
        <end position="73"/>
    </location>
</feature>
<keyword evidence="6" id="KW-0732">Signal</keyword>
<dbReference type="GO" id="GO:0008061">
    <property type="term" value="F:chitin binding"/>
    <property type="evidence" value="ECO:0007669"/>
    <property type="project" value="UniProtKB-UniRule"/>
</dbReference>
<dbReference type="Pfam" id="PF00187">
    <property type="entry name" value="Chitin_bind_1"/>
    <property type="match status" value="1"/>
</dbReference>
<evidence type="ECO:0000256" key="1">
    <source>
        <dbReference type="ARBA" id="ARBA00022669"/>
    </source>
</evidence>
<dbReference type="PROSITE" id="PS50941">
    <property type="entry name" value="CHIT_BIND_I_2"/>
    <property type="match status" value="1"/>
</dbReference>
<dbReference type="Gene3D" id="1.10.530.10">
    <property type="match status" value="1"/>
</dbReference>
<evidence type="ECO:0000256" key="2">
    <source>
        <dbReference type="ARBA" id="ARBA00022801"/>
    </source>
</evidence>
<feature type="signal peptide" evidence="6">
    <location>
        <begin position="1"/>
        <end position="32"/>
    </location>
</feature>
<dbReference type="Gene3D" id="3.30.60.10">
    <property type="entry name" value="Endochitinase-like"/>
    <property type="match status" value="1"/>
</dbReference>
<dbReference type="STRING" id="200361.A0A453DLL5"/>
<keyword evidence="3 5" id="KW-1015">Disulfide bond</keyword>
<evidence type="ECO:0000256" key="5">
    <source>
        <dbReference type="PROSITE-ProRule" id="PRU00261"/>
    </source>
</evidence>
<evidence type="ECO:0000259" key="7">
    <source>
        <dbReference type="PROSITE" id="PS50941"/>
    </source>
</evidence>
<dbReference type="PANTHER" id="PTHR22595">
    <property type="entry name" value="CHITINASE-RELATED"/>
    <property type="match status" value="1"/>
</dbReference>
<dbReference type="Proteomes" id="UP000015105">
    <property type="component" value="Chromosome 2D"/>
</dbReference>
<dbReference type="SMART" id="SM00270">
    <property type="entry name" value="ChtBD1"/>
    <property type="match status" value="1"/>
</dbReference>
<evidence type="ECO:0000256" key="6">
    <source>
        <dbReference type="SAM" id="SignalP"/>
    </source>
</evidence>
<dbReference type="InterPro" id="IPR018371">
    <property type="entry name" value="Chitin-binding_1_CS"/>
</dbReference>
<reference evidence="9" key="2">
    <citation type="journal article" date="2017" name="Nat. Plants">
        <title>The Aegilops tauschii genome reveals multiple impacts of transposons.</title>
        <authorList>
            <person name="Zhao G."/>
            <person name="Zou C."/>
            <person name="Li K."/>
            <person name="Wang K."/>
            <person name="Li T."/>
            <person name="Gao L."/>
            <person name="Zhang X."/>
            <person name="Wang H."/>
            <person name="Yang Z."/>
            <person name="Liu X."/>
            <person name="Jiang W."/>
            <person name="Mao L."/>
            <person name="Kong X."/>
            <person name="Jiao Y."/>
            <person name="Jia J."/>
        </authorList>
    </citation>
    <scope>NUCLEOTIDE SEQUENCE [LARGE SCALE GENOMIC DNA]</scope>
    <source>
        <strain evidence="9">cv. AL8/78</strain>
    </source>
</reference>
<feature type="disulfide bond" evidence="5">
    <location>
        <begin position="35"/>
        <end position="50"/>
    </location>
</feature>
<evidence type="ECO:0000313" key="8">
    <source>
        <dbReference type="EnsemblPlants" id="AET2Gv21298000.1"/>
    </source>
</evidence>
<dbReference type="EnsemblPlants" id="AET2Gv21298000.1">
    <property type="protein sequence ID" value="AET2Gv21298000.1"/>
    <property type="gene ID" value="AET2Gv21298000"/>
</dbReference>
<keyword evidence="4" id="KW-0326">Glycosidase</keyword>
<feature type="disulfide bond" evidence="5">
    <location>
        <begin position="44"/>
        <end position="56"/>
    </location>
</feature>
<proteinExistence type="predicted"/>
<sequence length="212" mass="22342">MKPYMPTVLRAPRVVAILAMVVAAAPATFVNAQQCGSQAGGATCGNCLCCSKFGYCGSGDAYCGAGCQSQCSGCGGTLTPPGGQGVLSILFRDLFDRLLLHRNDCQEARGFYTYEAFLAACRVPVIRPHGEHGDTEAGGGGLPQADLARDHWRVAGGARRTVRLGLLFQTGARLAGKLLRAKAGVAVRAGKLLVRTRSTTLRFKSALLIRRL</sequence>
<reference evidence="8" key="3">
    <citation type="journal article" date="2017" name="Nature">
        <title>Genome sequence of the progenitor of the wheat D genome Aegilops tauschii.</title>
        <authorList>
            <person name="Luo M.C."/>
            <person name="Gu Y.Q."/>
            <person name="Puiu D."/>
            <person name="Wang H."/>
            <person name="Twardziok S.O."/>
            <person name="Deal K.R."/>
            <person name="Huo N."/>
            <person name="Zhu T."/>
            <person name="Wang L."/>
            <person name="Wang Y."/>
            <person name="McGuire P.E."/>
            <person name="Liu S."/>
            <person name="Long H."/>
            <person name="Ramasamy R.K."/>
            <person name="Rodriguez J.C."/>
            <person name="Van S.L."/>
            <person name="Yuan L."/>
            <person name="Wang Z."/>
            <person name="Xia Z."/>
            <person name="Xiao L."/>
            <person name="Anderson O.D."/>
            <person name="Ouyang S."/>
            <person name="Liang Y."/>
            <person name="Zimin A.V."/>
            <person name="Pertea G."/>
            <person name="Qi P."/>
            <person name="Bennetzen J.L."/>
            <person name="Dai X."/>
            <person name="Dawson M.W."/>
            <person name="Muller H.G."/>
            <person name="Kugler K."/>
            <person name="Rivarola-Duarte L."/>
            <person name="Spannagl M."/>
            <person name="Mayer K.F.X."/>
            <person name="Lu F.H."/>
            <person name="Bevan M.W."/>
            <person name="Leroy P."/>
            <person name="Li P."/>
            <person name="You F.M."/>
            <person name="Sun Q."/>
            <person name="Liu Z."/>
            <person name="Lyons E."/>
            <person name="Wicker T."/>
            <person name="Salzberg S.L."/>
            <person name="Devos K.M."/>
            <person name="Dvorak J."/>
        </authorList>
    </citation>
    <scope>NUCLEOTIDE SEQUENCE [LARGE SCALE GENOMIC DNA]</scope>
    <source>
        <strain evidence="8">cv. AL8/78</strain>
    </source>
</reference>
<feature type="disulfide bond" evidence="5">
    <location>
        <begin position="49"/>
        <end position="63"/>
    </location>
</feature>
<dbReference type="SUPFAM" id="SSF57016">
    <property type="entry name" value="Plant lectins/antimicrobial peptides"/>
    <property type="match status" value="1"/>
</dbReference>
<protein>
    <recommendedName>
        <fullName evidence="7">Chitin-binding type-1 domain-containing protein</fullName>
    </recommendedName>
</protein>
<dbReference type="GO" id="GO:0006032">
    <property type="term" value="P:chitin catabolic process"/>
    <property type="evidence" value="ECO:0007669"/>
    <property type="project" value="InterPro"/>
</dbReference>
<accession>A0A453DLL5</accession>
<evidence type="ECO:0000313" key="9">
    <source>
        <dbReference type="Proteomes" id="UP000015105"/>
    </source>
</evidence>
<feature type="chain" id="PRO_5019494851" description="Chitin-binding type-1 domain-containing protein" evidence="6">
    <location>
        <begin position="33"/>
        <end position="212"/>
    </location>
</feature>